<dbReference type="InterPro" id="IPR019344">
    <property type="entry name" value="F1F0-ATPsyn_F_prd"/>
</dbReference>
<keyword evidence="11" id="KW-0406">Ion transport</keyword>
<feature type="transmembrane region" description="Helical" evidence="19">
    <location>
        <begin position="66"/>
        <end position="87"/>
    </location>
</feature>
<keyword evidence="8" id="KW-0999">Mitochondrion inner membrane</keyword>
<comment type="subunit">
    <text evidence="17">Component of the ATP synthase complex composed at least of ATP5F1A/subunit alpha, ATP5F1B/subunit beta, ATP5MC1/subunit c (homooctomer), MT-ATP6/subunit a, MT-ATP8/subunit 8, ATP5ME/subunit e, ATP5MF/subunit f, ATP5MG/subunit g, ATP5MK/subunit k, ATP5MJ/subunit j, ATP5F1C/subunit gamma, ATP5F1D/subunit delta, ATP5F1E/subunit epsilon, ATP5PF/subunit F6, ATP5PB/subunit b, ATP5PD/subunit d, ATP5PO/subunit OSCP. ATP synthase complex consists of a soluble F(1) head domain (subunits alpha(3) and beta(3)) - the catalytic core - and a membrane F(0) domain - the membrane proton channel (subunits c, a, 8, e, f, g, k and j). These two domains are linked by a central stalk (subunits gamma, delta, and epsilon) rotating inside the F1 region and a stationary peripheral stalk (subunits F6, b, d, and OSCP).</text>
</comment>
<evidence type="ECO:0000256" key="14">
    <source>
        <dbReference type="ARBA" id="ARBA00023310"/>
    </source>
</evidence>
<evidence type="ECO:0000256" key="8">
    <source>
        <dbReference type="ARBA" id="ARBA00022792"/>
    </source>
</evidence>
<keyword evidence="5" id="KW-0597">Phosphoprotein</keyword>
<dbReference type="PANTHER" id="PTHR13080:SF16">
    <property type="entry name" value="ATP SYNTHASE SUBUNIT F, MITOCHONDRIAL"/>
    <property type="match status" value="1"/>
</dbReference>
<evidence type="ECO:0000256" key="2">
    <source>
        <dbReference type="ARBA" id="ARBA00005895"/>
    </source>
</evidence>
<organism evidence="20 21">
    <name type="scientific">Pogona vitticeps</name>
    <name type="common">central bearded dragon</name>
    <dbReference type="NCBI Taxonomy" id="103695"/>
    <lineage>
        <taxon>Eukaryota</taxon>
        <taxon>Metazoa</taxon>
        <taxon>Chordata</taxon>
        <taxon>Craniata</taxon>
        <taxon>Vertebrata</taxon>
        <taxon>Euteleostomi</taxon>
        <taxon>Lepidosauria</taxon>
        <taxon>Squamata</taxon>
        <taxon>Bifurcata</taxon>
        <taxon>Unidentata</taxon>
        <taxon>Episquamata</taxon>
        <taxon>Toxicofera</taxon>
        <taxon>Iguania</taxon>
        <taxon>Acrodonta</taxon>
        <taxon>Agamidae</taxon>
        <taxon>Amphibolurinae</taxon>
        <taxon>Pogona</taxon>
    </lineage>
</organism>
<keyword evidence="14" id="KW-0066">ATP synthesis</keyword>
<keyword evidence="20" id="KW-1185">Reference proteome</keyword>
<evidence type="ECO:0000256" key="18">
    <source>
        <dbReference type="ARBA" id="ARBA00070733"/>
    </source>
</evidence>
<evidence type="ECO:0000256" key="4">
    <source>
        <dbReference type="ARBA" id="ARBA00022547"/>
    </source>
</evidence>
<dbReference type="GeneID" id="110087188"/>
<evidence type="ECO:0000256" key="16">
    <source>
        <dbReference type="ARBA" id="ARBA00054012"/>
    </source>
</evidence>
<evidence type="ECO:0000256" key="3">
    <source>
        <dbReference type="ARBA" id="ARBA00022448"/>
    </source>
</evidence>
<keyword evidence="7" id="KW-0375">Hydrogen ion transport</keyword>
<keyword evidence="10" id="KW-0007">Acetylation</keyword>
<reference evidence="21" key="1">
    <citation type="submission" date="2025-08" db="UniProtKB">
        <authorList>
            <consortium name="RefSeq"/>
        </authorList>
    </citation>
    <scope>IDENTIFICATION</scope>
</reference>
<evidence type="ECO:0000256" key="19">
    <source>
        <dbReference type="SAM" id="Phobius"/>
    </source>
</evidence>
<evidence type="ECO:0000256" key="10">
    <source>
        <dbReference type="ARBA" id="ARBA00022990"/>
    </source>
</evidence>
<evidence type="ECO:0000256" key="11">
    <source>
        <dbReference type="ARBA" id="ARBA00023065"/>
    </source>
</evidence>
<protein>
    <recommendedName>
        <fullName evidence="18">ATP synthase F(0) complex subunit f, mitochondrial</fullName>
    </recommendedName>
    <alternativeName>
        <fullName evidence="15">ATP synthase membrane subunit f</fullName>
    </alternativeName>
</protein>
<keyword evidence="13 19" id="KW-0472">Membrane</keyword>
<evidence type="ECO:0000256" key="17">
    <source>
        <dbReference type="ARBA" id="ARBA00064647"/>
    </source>
</evidence>
<keyword evidence="6 19" id="KW-0812">Transmembrane</keyword>
<evidence type="ECO:0000256" key="9">
    <source>
        <dbReference type="ARBA" id="ARBA00022989"/>
    </source>
</evidence>
<keyword evidence="12" id="KW-0496">Mitochondrion</keyword>
<keyword evidence="4" id="KW-0138">CF(0)</keyword>
<evidence type="ECO:0000256" key="1">
    <source>
        <dbReference type="ARBA" id="ARBA00004434"/>
    </source>
</evidence>
<proteinExistence type="inferred from homology"/>
<evidence type="ECO:0000256" key="5">
    <source>
        <dbReference type="ARBA" id="ARBA00022553"/>
    </source>
</evidence>
<dbReference type="RefSeq" id="XP_072838719.1">
    <property type="nucleotide sequence ID" value="XM_072982618.1"/>
</dbReference>
<evidence type="ECO:0000313" key="20">
    <source>
        <dbReference type="Proteomes" id="UP001652642"/>
    </source>
</evidence>
<evidence type="ECO:0000313" key="21">
    <source>
        <dbReference type="RefSeq" id="XP_072838719.1"/>
    </source>
</evidence>
<evidence type="ECO:0000256" key="13">
    <source>
        <dbReference type="ARBA" id="ARBA00023136"/>
    </source>
</evidence>
<keyword evidence="9 19" id="KW-1133">Transmembrane helix</keyword>
<evidence type="ECO:0000256" key="15">
    <source>
        <dbReference type="ARBA" id="ARBA00032201"/>
    </source>
</evidence>
<sequence length="99" mass="11207">MPEASLAAAKMADKAVSIKDQKLMDVKLGQLPSWLAARDFSLKGIVYGSIAIKERFFAKYINVKNMGIGGISMLLTGYVVMSYMWSYPHIKTERMRKYH</sequence>
<comment type="subcellular location">
    <subcellularLocation>
        <location evidence="1">Mitochondrion inner membrane</location>
        <topology evidence="1">Single-pass membrane protein</topology>
    </subcellularLocation>
</comment>
<name>A0ABM5EZY9_9SAUR</name>
<dbReference type="PANTHER" id="PTHR13080">
    <property type="entry name" value="ATP SYNTHASE F CHAIN, MITOCHONDRIAL-RELATED"/>
    <property type="match status" value="1"/>
</dbReference>
<accession>A0ABM5EZY9</accession>
<dbReference type="Proteomes" id="UP001652642">
    <property type="component" value="Chromosome 13"/>
</dbReference>
<evidence type="ECO:0000256" key="7">
    <source>
        <dbReference type="ARBA" id="ARBA00022781"/>
    </source>
</evidence>
<evidence type="ECO:0000256" key="12">
    <source>
        <dbReference type="ARBA" id="ARBA00023128"/>
    </source>
</evidence>
<evidence type="ECO:0000256" key="6">
    <source>
        <dbReference type="ARBA" id="ARBA00022692"/>
    </source>
</evidence>
<keyword evidence="3" id="KW-0813">Transport</keyword>
<comment type="function">
    <text evidence="16">Subunit f, of the mitochondrial membrane ATP synthase complex (F(1)F(0) ATP synthase or Complex V) that produces ATP from ADP in the presence of a proton gradient across the membrane which is generated by electron transport complexes of the respiratory chain. ATP synthase complex consist of a soluble F(1) head domain - the catalytic core - and a membrane F(1) domain - the membrane proton channel. These two domains are linked by a central stalk rotating inside the F(1) region and a stationary peripheral stalk. During catalysis, ATP synthesis in the catalytic domain of F(1) is coupled via a rotary mechanism of the central stalk subunits to proton translocation. In vivo, can only synthesize ATP although its ATP hydrolase activity can be activated artificially in vitro. Part of the complex F(0) domain.</text>
</comment>
<dbReference type="Pfam" id="PF10206">
    <property type="entry name" value="WRW"/>
    <property type="match status" value="1"/>
</dbReference>
<comment type="similarity">
    <text evidence="2">Belongs to the ATPase F chain family.</text>
</comment>
<gene>
    <name evidence="21" type="primary">ATP5MF</name>
</gene>